<feature type="signal peptide" evidence="1">
    <location>
        <begin position="1"/>
        <end position="21"/>
    </location>
</feature>
<evidence type="ECO:0000313" key="2">
    <source>
        <dbReference type="EMBL" id="GAX13138.1"/>
    </source>
</evidence>
<evidence type="ECO:0000313" key="3">
    <source>
        <dbReference type="Proteomes" id="UP000198406"/>
    </source>
</evidence>
<protein>
    <submittedName>
        <fullName evidence="2">Uncharacterized protein</fullName>
    </submittedName>
</protein>
<dbReference type="AlphaFoldDB" id="A0A1Z5JH84"/>
<gene>
    <name evidence="2" type="ORF">FisN_17Hh067</name>
</gene>
<organism evidence="2 3">
    <name type="scientific">Fistulifera solaris</name>
    <name type="common">Oleaginous diatom</name>
    <dbReference type="NCBI Taxonomy" id="1519565"/>
    <lineage>
        <taxon>Eukaryota</taxon>
        <taxon>Sar</taxon>
        <taxon>Stramenopiles</taxon>
        <taxon>Ochrophyta</taxon>
        <taxon>Bacillariophyta</taxon>
        <taxon>Bacillariophyceae</taxon>
        <taxon>Bacillariophycidae</taxon>
        <taxon>Naviculales</taxon>
        <taxon>Naviculaceae</taxon>
        <taxon>Fistulifera</taxon>
    </lineage>
</organism>
<dbReference type="InParanoid" id="A0A1Z5JH84"/>
<accession>A0A1Z5JH84</accession>
<dbReference type="EMBL" id="BDSP01000061">
    <property type="protein sequence ID" value="GAX13138.1"/>
    <property type="molecule type" value="Genomic_DNA"/>
</dbReference>
<dbReference type="OrthoDB" id="44639at2759"/>
<feature type="chain" id="PRO_5012193511" evidence="1">
    <location>
        <begin position="22"/>
        <end position="189"/>
    </location>
</feature>
<proteinExistence type="predicted"/>
<name>A0A1Z5JH84_FISSO</name>
<evidence type="ECO:0000256" key="1">
    <source>
        <dbReference type="SAM" id="SignalP"/>
    </source>
</evidence>
<sequence>MRSLVYIIVFFCFATAPLADGFVVTLRQQQARILRTRQYALQKNEDEILLRVKLGVREGHTVAAAKQRLAQYSQSFPFSAVLPVQPLMYVPTEDDDGVEVTFLRKKTDIKSGMEGGIRFSIEETEDHSLEVTAVRNSEGQTIPKLVAERLIITSFVKGIKGEEENKYGTPPTDVVGIQSIFHKWMDSGN</sequence>
<keyword evidence="1" id="KW-0732">Signal</keyword>
<keyword evidence="3" id="KW-1185">Reference proteome</keyword>
<reference evidence="2 3" key="1">
    <citation type="journal article" date="2015" name="Plant Cell">
        <title>Oil accumulation by the oleaginous diatom Fistulifera solaris as revealed by the genome and transcriptome.</title>
        <authorList>
            <person name="Tanaka T."/>
            <person name="Maeda Y."/>
            <person name="Veluchamy A."/>
            <person name="Tanaka M."/>
            <person name="Abida H."/>
            <person name="Marechal E."/>
            <person name="Bowler C."/>
            <person name="Muto M."/>
            <person name="Sunaga Y."/>
            <person name="Tanaka M."/>
            <person name="Yoshino T."/>
            <person name="Taniguchi T."/>
            <person name="Fukuda Y."/>
            <person name="Nemoto M."/>
            <person name="Matsumoto M."/>
            <person name="Wong P.S."/>
            <person name="Aburatani S."/>
            <person name="Fujibuchi W."/>
        </authorList>
    </citation>
    <scope>NUCLEOTIDE SEQUENCE [LARGE SCALE GENOMIC DNA]</scope>
    <source>
        <strain evidence="2 3">JPCC DA0580</strain>
    </source>
</reference>
<comment type="caution">
    <text evidence="2">The sequence shown here is derived from an EMBL/GenBank/DDBJ whole genome shotgun (WGS) entry which is preliminary data.</text>
</comment>
<dbReference type="Proteomes" id="UP000198406">
    <property type="component" value="Unassembled WGS sequence"/>
</dbReference>